<dbReference type="EMBL" id="HACM01012307">
    <property type="protein sequence ID" value="CRZ12749.1"/>
    <property type="molecule type" value="Transcribed_RNA"/>
</dbReference>
<proteinExistence type="predicted"/>
<dbReference type="AlphaFoldDB" id="A0A0H5RVH4"/>
<accession>A0A0H5RVH4</accession>
<evidence type="ECO:0000256" key="1">
    <source>
        <dbReference type="SAM" id="MobiDB-lite"/>
    </source>
</evidence>
<reference evidence="2" key="1">
    <citation type="submission" date="2015-04" db="EMBL/GenBank/DDBJ databases">
        <title>The genome sequence of the plant pathogenic Rhizarian Plasmodiophora brassicae reveals insights in its biotrophic life cycle and the origin of chitin synthesis.</title>
        <authorList>
            <person name="Schwelm A."/>
            <person name="Fogelqvist J."/>
            <person name="Knaust A."/>
            <person name="Julke S."/>
            <person name="Lilja T."/>
            <person name="Dhandapani V."/>
            <person name="Bonilla-Rosso G."/>
            <person name="Karlsson M."/>
            <person name="Shevchenko A."/>
            <person name="Choi S.R."/>
            <person name="Kim H.G."/>
            <person name="Park J.Y."/>
            <person name="Lim Y.P."/>
            <person name="Ludwig-Muller J."/>
            <person name="Dixelius C."/>
        </authorList>
    </citation>
    <scope>NUCLEOTIDE SEQUENCE</scope>
    <source>
        <tissue evidence="2">Potato root galls</tissue>
    </source>
</reference>
<sequence length="150" mass="16896">MSRMAGVRNIADFSGIDSLDNPSQRKCSNRVDLIFNRNILCHHWIGIYGSTMSDKYSNHHYITSSTSTDNLITTTCWSASNSSNNSTNSSIRRFNTSKRSSTTNTESIATTIVYSSRLKERTSYEKAVYPASTIHIVVSICPLWRNITKE</sequence>
<name>A0A0H5RVH4_9EUKA</name>
<feature type="region of interest" description="Disordered" evidence="1">
    <location>
        <begin position="83"/>
        <end position="102"/>
    </location>
</feature>
<evidence type="ECO:0000313" key="2">
    <source>
        <dbReference type="EMBL" id="CRZ12749.1"/>
    </source>
</evidence>
<protein>
    <submittedName>
        <fullName evidence="2">Uncharacterized protein</fullName>
    </submittedName>
</protein>
<feature type="compositionally biased region" description="Low complexity" evidence="1">
    <location>
        <begin position="83"/>
        <end position="94"/>
    </location>
</feature>
<organism evidence="2">
    <name type="scientific">Spongospora subterranea</name>
    <dbReference type="NCBI Taxonomy" id="70186"/>
    <lineage>
        <taxon>Eukaryota</taxon>
        <taxon>Sar</taxon>
        <taxon>Rhizaria</taxon>
        <taxon>Endomyxa</taxon>
        <taxon>Phytomyxea</taxon>
        <taxon>Plasmodiophorida</taxon>
        <taxon>Plasmodiophoridae</taxon>
        <taxon>Spongospora</taxon>
    </lineage>
</organism>